<dbReference type="EMBL" id="HG793155">
    <property type="protein sequence ID" value="CRL27340.1"/>
    <property type="molecule type" value="Genomic_DNA"/>
</dbReference>
<protein>
    <submittedName>
        <fullName evidence="1">Str. FM013</fullName>
    </submittedName>
</protein>
<evidence type="ECO:0000313" key="1">
    <source>
        <dbReference type="EMBL" id="CRL27340.1"/>
    </source>
</evidence>
<proteinExistence type="predicted"/>
<accession>A0A0G4PLR5</accession>
<keyword evidence="2" id="KW-1185">Reference proteome</keyword>
<gene>
    <name evidence="1" type="ORF">PCAMFM013_S022g000020</name>
</gene>
<reference evidence="1 2" key="1">
    <citation type="journal article" date="2014" name="Nat. Commun.">
        <title>Multiple recent horizontal transfers of a large genomic region in cheese making fungi.</title>
        <authorList>
            <person name="Cheeseman K."/>
            <person name="Ropars J."/>
            <person name="Renault P."/>
            <person name="Dupont J."/>
            <person name="Gouzy J."/>
            <person name="Branca A."/>
            <person name="Abraham A.L."/>
            <person name="Ceppi M."/>
            <person name="Conseiller E."/>
            <person name="Debuchy R."/>
            <person name="Malagnac F."/>
            <person name="Goarin A."/>
            <person name="Silar P."/>
            <person name="Lacoste S."/>
            <person name="Sallet E."/>
            <person name="Bensimon A."/>
            <person name="Giraud T."/>
            <person name="Brygoo Y."/>
        </authorList>
    </citation>
    <scope>NUCLEOTIDE SEQUENCE [LARGE SCALE GENOMIC DNA]</scope>
    <source>
        <strain evidence="2">FM 013</strain>
    </source>
</reference>
<dbReference type="AlphaFoldDB" id="A0A0G4PLR5"/>
<evidence type="ECO:0000313" key="2">
    <source>
        <dbReference type="Proteomes" id="UP000053732"/>
    </source>
</evidence>
<dbReference type="Proteomes" id="UP000053732">
    <property type="component" value="Unassembled WGS sequence"/>
</dbReference>
<organism evidence="1 2">
    <name type="scientific">Penicillium camemberti (strain FM 013)</name>
    <dbReference type="NCBI Taxonomy" id="1429867"/>
    <lineage>
        <taxon>Eukaryota</taxon>
        <taxon>Fungi</taxon>
        <taxon>Dikarya</taxon>
        <taxon>Ascomycota</taxon>
        <taxon>Pezizomycotina</taxon>
        <taxon>Eurotiomycetes</taxon>
        <taxon>Eurotiomycetidae</taxon>
        <taxon>Eurotiales</taxon>
        <taxon>Aspergillaceae</taxon>
        <taxon>Penicillium</taxon>
    </lineage>
</organism>
<dbReference type="STRING" id="1429867.A0A0G4PLR5"/>
<sequence>MTVIDGEFQRLESIEEICFDEDVMTFLQDAQATLKYKGIYNLQGPFKSSLIHYAVMGDCAELLLYSSDRVRLPCQEQRDRLSNPNHMIR</sequence>
<name>A0A0G4PLR5_PENC3</name>